<organism evidence="4 5">
    <name type="scientific">Biomphalaria glabrata</name>
    <name type="common">Bloodfluke planorb</name>
    <name type="synonym">Freshwater snail</name>
    <dbReference type="NCBI Taxonomy" id="6526"/>
    <lineage>
        <taxon>Eukaryota</taxon>
        <taxon>Metazoa</taxon>
        <taxon>Spiralia</taxon>
        <taxon>Lophotrochozoa</taxon>
        <taxon>Mollusca</taxon>
        <taxon>Gastropoda</taxon>
        <taxon>Heterobranchia</taxon>
        <taxon>Euthyneura</taxon>
        <taxon>Panpulmonata</taxon>
        <taxon>Hygrophila</taxon>
        <taxon>Lymnaeoidea</taxon>
        <taxon>Planorbidae</taxon>
        <taxon>Biomphalaria</taxon>
    </lineage>
</organism>
<feature type="chain" id="PRO_5014284946" evidence="2">
    <location>
        <begin position="21"/>
        <end position="248"/>
    </location>
</feature>
<feature type="compositionally biased region" description="Basic and acidic residues" evidence="1">
    <location>
        <begin position="125"/>
        <end position="135"/>
    </location>
</feature>
<dbReference type="RefSeq" id="XP_013096759.1">
    <property type="nucleotide sequence ID" value="XM_013241305.2"/>
</dbReference>
<dbReference type="RefSeq" id="XP_013096761.1">
    <property type="nucleotide sequence ID" value="XM_013241307.2"/>
</dbReference>
<evidence type="ECO:0000313" key="9">
    <source>
        <dbReference type="RefSeq" id="XP_013096760.1"/>
    </source>
</evidence>
<dbReference type="EnsemblMetazoa" id="BGLB017084-RB">
    <property type="protein sequence ID" value="BGLB017084-PB"/>
    <property type="gene ID" value="BGLB017084"/>
</dbReference>
<dbReference type="EnsemblMetazoa" id="BGLB017084-RG">
    <property type="protein sequence ID" value="BGLB017084-PG"/>
    <property type="gene ID" value="BGLB017084"/>
</dbReference>
<feature type="compositionally biased region" description="Polar residues" evidence="1">
    <location>
        <begin position="180"/>
        <end position="191"/>
    </location>
</feature>
<evidence type="ECO:0000256" key="1">
    <source>
        <dbReference type="SAM" id="MobiDB-lite"/>
    </source>
</evidence>
<dbReference type="VEuPathDB" id="VectorBase:BGLAX_037151"/>
<evidence type="ECO:0000313" key="8">
    <source>
        <dbReference type="RefSeq" id="XP_013096759.1"/>
    </source>
</evidence>
<feature type="region of interest" description="Disordered" evidence="1">
    <location>
        <begin position="116"/>
        <end position="142"/>
    </location>
</feature>
<dbReference type="EnsemblMetazoa" id="BGLB017084-RD">
    <property type="protein sequence ID" value="BGLB017084-PD"/>
    <property type="gene ID" value="BGLB017084"/>
</dbReference>
<feature type="region of interest" description="Disordered" evidence="1">
    <location>
        <begin position="172"/>
        <end position="191"/>
    </location>
</feature>
<evidence type="ECO:0000313" key="10">
    <source>
        <dbReference type="RefSeq" id="XP_013096761.1"/>
    </source>
</evidence>
<dbReference type="EnsemblMetazoa" id="BGLB017084-RC">
    <property type="protein sequence ID" value="BGLB017084-PC"/>
    <property type="gene ID" value="BGLB017084"/>
</dbReference>
<dbReference type="VEuPathDB" id="VectorBase:BGLB017084"/>
<evidence type="ECO:0000313" key="3">
    <source>
        <dbReference type="EnsemblMetazoa" id="BGLB017084-PA"/>
    </source>
</evidence>
<dbReference type="RefSeq" id="XP_013096760.1">
    <property type="nucleotide sequence ID" value="XM_013241306.2"/>
</dbReference>
<keyword evidence="2" id="KW-0732">Signal</keyword>
<sequence length="248" mass="27792">MRIFSILIITLASVISTLVAQGTDENYQEAVQVLNSIPYDELNGDESQTAENADDYISDLWTDIENAFRFLEERNVENELRRLRMMEISKRLPGRRHSFVRFGKRYQPSHSFVRFGRSGPGSSSHQDKSLARLNEEAGGEEPSTFSYLMGLSDPLDAETSPKRHKLVVRVGRSADDEDALSSQENETLGSNGTVLDAPTLISLLKRKFPSNVRIGKLPASLYLYHQNASKSSPVKQQSPSVNNLPRYG</sequence>
<reference evidence="3" key="2">
    <citation type="submission" date="2013-03" db="EMBL/GenBank/DDBJ databases">
        <title>Sequence assembly of the Biomphalaria glabrata genome version 4.3.</title>
        <authorList>
            <person name="Warren W."/>
            <person name="Wilson R.K."/>
            <person name="Hillier L.W."/>
            <person name="Minx P."/>
        </authorList>
    </citation>
    <scope>NUCLEOTIDE SEQUENCE</scope>
    <source>
        <strain evidence="3">BB02</strain>
    </source>
</reference>
<dbReference type="KEGG" id="bgt:106080024"/>
<dbReference type="AlphaFoldDB" id="A0A2C9KAW1"/>
<evidence type="ECO:0000313" key="11">
    <source>
        <dbReference type="RefSeq" id="XP_013096763.1"/>
    </source>
</evidence>
<name>A0A2C9KAW1_BIOGL</name>
<dbReference type="Proteomes" id="UP001165740">
    <property type="component" value="Chromosome 10"/>
</dbReference>
<evidence type="ECO:0000256" key="2">
    <source>
        <dbReference type="SAM" id="SignalP"/>
    </source>
</evidence>
<evidence type="ECO:0000313" key="4">
    <source>
        <dbReference type="EnsemblMetazoa" id="BGLB017084-PG"/>
    </source>
</evidence>
<feature type="compositionally biased region" description="Low complexity" evidence="1">
    <location>
        <begin position="229"/>
        <end position="241"/>
    </location>
</feature>
<dbReference type="Proteomes" id="UP000076420">
    <property type="component" value="Unassembled WGS sequence"/>
</dbReference>
<dbReference type="RefSeq" id="XP_013096763.1">
    <property type="nucleotide sequence ID" value="XM_013241309.2"/>
</dbReference>
<dbReference type="EnsemblMetazoa" id="BGLB017084-RF">
    <property type="protein sequence ID" value="BGLB017084-PF"/>
    <property type="gene ID" value="BGLB017084"/>
</dbReference>
<gene>
    <name evidence="4" type="primary">106080024</name>
    <name evidence="7 8 9 10 11" type="synonym">LOC106080024</name>
</gene>
<keyword evidence="6" id="KW-1185">Reference proteome</keyword>
<feature type="signal peptide" evidence="2">
    <location>
        <begin position="1"/>
        <end position="20"/>
    </location>
</feature>
<reference evidence="3" key="1">
    <citation type="journal article" date="2004" name="J. Parasitol.">
        <title>The mitochondrial genome of Biomphalaria glabrata (Gastropoda: Basommatophora), intermediate host of Schistosoma mansoni.</title>
        <authorList>
            <person name="DeJong R.J."/>
            <person name="Emery A.M."/>
            <person name="Adema C.M."/>
        </authorList>
    </citation>
    <scope>NUCLEOTIDE SEQUENCE</scope>
    <source>
        <strain evidence="3">BB02</strain>
    </source>
</reference>
<feature type="region of interest" description="Disordered" evidence="1">
    <location>
        <begin position="228"/>
        <end position="248"/>
    </location>
</feature>
<proteinExistence type="predicted"/>
<dbReference type="RefSeq" id="XP_013096757.1">
    <property type="nucleotide sequence ID" value="XM_013241303.2"/>
</dbReference>
<dbReference type="OrthoDB" id="6099091at2759"/>
<reference evidence="7 8" key="4">
    <citation type="submission" date="2025-04" db="UniProtKB">
        <authorList>
            <consortium name="RefSeq"/>
        </authorList>
    </citation>
    <scope>IDENTIFICATION</scope>
</reference>
<reference evidence="4" key="3">
    <citation type="submission" date="2020-05" db="UniProtKB">
        <authorList>
            <consortium name="EnsemblMetazoa"/>
        </authorList>
    </citation>
    <scope>IDENTIFICATION</scope>
    <source>
        <strain evidence="4">BB02</strain>
    </source>
</reference>
<dbReference type="EnsemblMetazoa" id="BGLB017084-RE">
    <property type="protein sequence ID" value="BGLB017084-PE"/>
    <property type="gene ID" value="BGLB017084"/>
</dbReference>
<evidence type="ECO:0000313" key="7">
    <source>
        <dbReference type="RefSeq" id="XP_013096757.1"/>
    </source>
</evidence>
<evidence type="ECO:0000313" key="6">
    <source>
        <dbReference type="Proteomes" id="UP001165740"/>
    </source>
</evidence>
<dbReference type="EnsemblMetazoa" id="BGLB017084-RA">
    <property type="protein sequence ID" value="BGLB017084-PA"/>
    <property type="gene ID" value="BGLB017084"/>
</dbReference>
<dbReference type="GeneID" id="106080024"/>
<protein>
    <submittedName>
        <fullName evidence="7 8">Uncharacterized protein LOC106080024</fullName>
    </submittedName>
</protein>
<evidence type="ECO:0000313" key="5">
    <source>
        <dbReference type="Proteomes" id="UP000076420"/>
    </source>
</evidence>
<accession>A0A2C9KAW1</accession>